<evidence type="ECO:0000256" key="1">
    <source>
        <dbReference type="SAM" id="MobiDB-lite"/>
    </source>
</evidence>
<feature type="region of interest" description="Disordered" evidence="1">
    <location>
        <begin position="71"/>
        <end position="102"/>
    </location>
</feature>
<dbReference type="Proteomes" id="UP001444071">
    <property type="component" value="Unassembled WGS sequence"/>
</dbReference>
<keyword evidence="3" id="KW-1185">Reference proteome</keyword>
<feature type="region of interest" description="Disordered" evidence="1">
    <location>
        <begin position="1"/>
        <end position="31"/>
    </location>
</feature>
<evidence type="ECO:0000313" key="2">
    <source>
        <dbReference type="EMBL" id="MEQ2266467.1"/>
    </source>
</evidence>
<gene>
    <name evidence="2" type="ORF">XENORESO_006081</name>
</gene>
<name>A0ABV0WDC3_9TELE</name>
<comment type="caution">
    <text evidence="2">The sequence shown here is derived from an EMBL/GenBank/DDBJ whole genome shotgun (WGS) entry which is preliminary data.</text>
</comment>
<feature type="compositionally biased region" description="Basic and acidic residues" evidence="1">
    <location>
        <begin position="87"/>
        <end position="102"/>
    </location>
</feature>
<accession>A0ABV0WDC3</accession>
<evidence type="ECO:0000313" key="3">
    <source>
        <dbReference type="Proteomes" id="UP001444071"/>
    </source>
</evidence>
<dbReference type="EMBL" id="JAHRIM010040249">
    <property type="protein sequence ID" value="MEQ2266467.1"/>
    <property type="molecule type" value="Genomic_DNA"/>
</dbReference>
<proteinExistence type="predicted"/>
<organism evidence="2 3">
    <name type="scientific">Xenotaenia resolanae</name>
    <dbReference type="NCBI Taxonomy" id="208358"/>
    <lineage>
        <taxon>Eukaryota</taxon>
        <taxon>Metazoa</taxon>
        <taxon>Chordata</taxon>
        <taxon>Craniata</taxon>
        <taxon>Vertebrata</taxon>
        <taxon>Euteleostomi</taxon>
        <taxon>Actinopterygii</taxon>
        <taxon>Neopterygii</taxon>
        <taxon>Teleostei</taxon>
        <taxon>Neoteleostei</taxon>
        <taxon>Acanthomorphata</taxon>
        <taxon>Ovalentaria</taxon>
        <taxon>Atherinomorphae</taxon>
        <taxon>Cyprinodontiformes</taxon>
        <taxon>Goodeidae</taxon>
        <taxon>Xenotaenia</taxon>
    </lineage>
</organism>
<protein>
    <submittedName>
        <fullName evidence="2">Uncharacterized protein</fullName>
    </submittedName>
</protein>
<reference evidence="2 3" key="1">
    <citation type="submission" date="2021-06" db="EMBL/GenBank/DDBJ databases">
        <authorList>
            <person name="Palmer J.M."/>
        </authorList>
    </citation>
    <scope>NUCLEOTIDE SEQUENCE [LARGE SCALE GENOMIC DNA]</scope>
    <source>
        <strain evidence="2 3">XR_2019</strain>
        <tissue evidence="2">Muscle</tissue>
    </source>
</reference>
<sequence>MARREEYGSGSGKLGKPGYVDSTDPSQGSELRCGASFQTESRGAACWRVDRFCSVEAEGMESGCCQLNLTGNPNLKSRHGKRSRVGPPKELELCPKTEPGNK</sequence>